<dbReference type="InterPro" id="IPR001304">
    <property type="entry name" value="C-type_lectin-like"/>
</dbReference>
<name>A0A6G0HK86_LARCR</name>
<dbReference type="PRINTS" id="PR00356">
    <property type="entry name" value="ANTIFREEZEII"/>
</dbReference>
<feature type="chain" id="PRO_5026143536" description="C-type lectin domain-containing protein" evidence="2">
    <location>
        <begin position="20"/>
        <end position="168"/>
    </location>
</feature>
<evidence type="ECO:0000256" key="2">
    <source>
        <dbReference type="SAM" id="SignalP"/>
    </source>
</evidence>
<dbReference type="InterPro" id="IPR002353">
    <property type="entry name" value="AntifreezeII"/>
</dbReference>
<dbReference type="InterPro" id="IPR016186">
    <property type="entry name" value="C-type_lectin-like/link_sf"/>
</dbReference>
<dbReference type="InterPro" id="IPR016187">
    <property type="entry name" value="CTDL_fold"/>
</dbReference>
<keyword evidence="5" id="KW-1185">Reference proteome</keyword>
<dbReference type="InterPro" id="IPR018378">
    <property type="entry name" value="C-type_lectin_CS"/>
</dbReference>
<dbReference type="PANTHER" id="PTHR22803">
    <property type="entry name" value="MANNOSE, PHOSPHOLIPASE, LECTIN RECEPTOR RELATED"/>
    <property type="match status" value="1"/>
</dbReference>
<dbReference type="PROSITE" id="PS50041">
    <property type="entry name" value="C_TYPE_LECTIN_2"/>
    <property type="match status" value="1"/>
</dbReference>
<dbReference type="InterPro" id="IPR050111">
    <property type="entry name" value="C-type_lectin/snaclec_domain"/>
</dbReference>
<evidence type="ECO:0000256" key="1">
    <source>
        <dbReference type="ARBA" id="ARBA00023157"/>
    </source>
</evidence>
<comment type="caution">
    <text evidence="4">The sequence shown here is derived from an EMBL/GenBank/DDBJ whole genome shotgun (WGS) entry which is preliminary data.</text>
</comment>
<dbReference type="PROSITE" id="PS00615">
    <property type="entry name" value="C_TYPE_LECTIN_1"/>
    <property type="match status" value="1"/>
</dbReference>
<feature type="signal peptide" evidence="2">
    <location>
        <begin position="1"/>
        <end position="19"/>
    </location>
</feature>
<evidence type="ECO:0000313" key="5">
    <source>
        <dbReference type="Proteomes" id="UP000424527"/>
    </source>
</evidence>
<keyword evidence="2" id="KW-0732">Signal</keyword>
<keyword evidence="1" id="KW-1015">Disulfide bond</keyword>
<protein>
    <recommendedName>
        <fullName evidence="3">C-type lectin domain-containing protein</fullName>
    </recommendedName>
</protein>
<evidence type="ECO:0000259" key="3">
    <source>
        <dbReference type="PROSITE" id="PS50041"/>
    </source>
</evidence>
<organism evidence="4 5">
    <name type="scientific">Larimichthys crocea</name>
    <name type="common">Large yellow croaker</name>
    <name type="synonym">Pseudosciaena crocea</name>
    <dbReference type="NCBI Taxonomy" id="215358"/>
    <lineage>
        <taxon>Eukaryota</taxon>
        <taxon>Metazoa</taxon>
        <taxon>Chordata</taxon>
        <taxon>Craniata</taxon>
        <taxon>Vertebrata</taxon>
        <taxon>Euteleostomi</taxon>
        <taxon>Actinopterygii</taxon>
        <taxon>Neopterygii</taxon>
        <taxon>Teleostei</taxon>
        <taxon>Neoteleostei</taxon>
        <taxon>Acanthomorphata</taxon>
        <taxon>Eupercaria</taxon>
        <taxon>Sciaenidae</taxon>
        <taxon>Larimichthys</taxon>
    </lineage>
</organism>
<reference evidence="4 5" key="1">
    <citation type="submission" date="2019-07" db="EMBL/GenBank/DDBJ databases">
        <title>Chromosome genome assembly for large yellow croaker.</title>
        <authorList>
            <person name="Xiao S."/>
        </authorList>
    </citation>
    <scope>NUCLEOTIDE SEQUENCE [LARGE SCALE GENOMIC DNA]</scope>
    <source>
        <strain evidence="4">JMULYC20181020</strain>
        <tissue evidence="4">Muscle</tissue>
    </source>
</reference>
<dbReference type="SUPFAM" id="SSF56436">
    <property type="entry name" value="C-type lectin-like"/>
    <property type="match status" value="1"/>
</dbReference>
<dbReference type="CDD" id="cd00037">
    <property type="entry name" value="CLECT"/>
    <property type="match status" value="1"/>
</dbReference>
<evidence type="ECO:0000313" key="4">
    <source>
        <dbReference type="EMBL" id="KAE8279467.1"/>
    </source>
</evidence>
<gene>
    <name evidence="4" type="ORF">D5F01_LYC23056</name>
</gene>
<sequence>MKLLTVSAFLCAMIALNRAAALGPPIETTNNHQFSGSASCPCGWSEFNGRCFLFVPADMTWAKAEKNCQSLGGNLASIHNILEYQEIQNLIKSATYENKRTWAGGSDAEEEGEWFWSDGTRFGYSNWCPGEPNNTQGQHCLQINHGNGKCWDDVQCDIGRPSVCAREI</sequence>
<dbReference type="EMBL" id="REGW02000023">
    <property type="protein sequence ID" value="KAE8279467.1"/>
    <property type="molecule type" value="Genomic_DNA"/>
</dbReference>
<dbReference type="Proteomes" id="UP000424527">
    <property type="component" value="Unassembled WGS sequence"/>
</dbReference>
<dbReference type="SMART" id="SM00034">
    <property type="entry name" value="CLECT"/>
    <property type="match status" value="1"/>
</dbReference>
<feature type="domain" description="C-type lectin" evidence="3">
    <location>
        <begin position="47"/>
        <end position="165"/>
    </location>
</feature>
<proteinExistence type="predicted"/>
<dbReference type="Gene3D" id="3.10.100.10">
    <property type="entry name" value="Mannose-Binding Protein A, subunit A"/>
    <property type="match status" value="1"/>
</dbReference>
<dbReference type="AlphaFoldDB" id="A0A6G0HK86"/>
<dbReference type="Pfam" id="PF00059">
    <property type="entry name" value="Lectin_C"/>
    <property type="match status" value="1"/>
</dbReference>
<accession>A0A6G0HK86</accession>